<evidence type="ECO:0000256" key="3">
    <source>
        <dbReference type="ARBA" id="ARBA00022741"/>
    </source>
</evidence>
<keyword evidence="5" id="KW-0067">ATP-binding</keyword>
<evidence type="ECO:0000313" key="10">
    <source>
        <dbReference type="Proteomes" id="UP000616769"/>
    </source>
</evidence>
<dbReference type="InterPro" id="IPR020845">
    <property type="entry name" value="AMP-binding_CS"/>
</dbReference>
<evidence type="ECO:0000313" key="9">
    <source>
        <dbReference type="EMBL" id="KPM04049.1"/>
    </source>
</evidence>
<evidence type="ECO:0000259" key="8">
    <source>
        <dbReference type="Pfam" id="PF00501"/>
    </source>
</evidence>
<dbReference type="OrthoDB" id="1700726at2759"/>
<dbReference type="PANTHER" id="PTHR43272:SF83">
    <property type="entry name" value="ACYL-COA SYNTHETASE LONG-CHAIN, ISOFORM J"/>
    <property type="match status" value="1"/>
</dbReference>
<dbReference type="GO" id="GO:0035336">
    <property type="term" value="P:long-chain fatty-acyl-CoA metabolic process"/>
    <property type="evidence" value="ECO:0007669"/>
    <property type="project" value="TreeGrafter"/>
</dbReference>
<dbReference type="SUPFAM" id="SSF56801">
    <property type="entry name" value="Acetyl-CoA synthetase-like"/>
    <property type="match status" value="1"/>
</dbReference>
<dbReference type="Pfam" id="PF00501">
    <property type="entry name" value="AMP-binding"/>
    <property type="match status" value="1"/>
</dbReference>
<dbReference type="GO" id="GO:0005783">
    <property type="term" value="C:endoplasmic reticulum"/>
    <property type="evidence" value="ECO:0007669"/>
    <property type="project" value="TreeGrafter"/>
</dbReference>
<dbReference type="EC" id="6.2.1.3" evidence="6"/>
<evidence type="ECO:0000256" key="6">
    <source>
        <dbReference type="ARBA" id="ARBA00026121"/>
    </source>
</evidence>
<name>A0A131ZZW0_SARSC</name>
<keyword evidence="4" id="KW-0276">Fatty acid metabolism</keyword>
<dbReference type="Gene3D" id="3.40.50.12780">
    <property type="entry name" value="N-terminal domain of ligase-like"/>
    <property type="match status" value="1"/>
</dbReference>
<keyword evidence="2 9" id="KW-0436">Ligase</keyword>
<dbReference type="InterPro" id="IPR042099">
    <property type="entry name" value="ANL_N_sf"/>
</dbReference>
<accession>A0A131ZZW0</accession>
<evidence type="ECO:0000256" key="7">
    <source>
        <dbReference type="ARBA" id="ARBA00036813"/>
    </source>
</evidence>
<dbReference type="InterPro" id="IPR000873">
    <property type="entry name" value="AMP-dep_synth/lig_dom"/>
</dbReference>
<dbReference type="GO" id="GO:0030182">
    <property type="term" value="P:neuron differentiation"/>
    <property type="evidence" value="ECO:0007669"/>
    <property type="project" value="TreeGrafter"/>
</dbReference>
<comment type="similarity">
    <text evidence="1">Belongs to the ATP-dependent AMP-binding enzyme family.</text>
</comment>
<dbReference type="GO" id="GO:0090433">
    <property type="term" value="F:palmitoyl-CoA ligase activity"/>
    <property type="evidence" value="ECO:0007669"/>
    <property type="project" value="TreeGrafter"/>
</dbReference>
<evidence type="ECO:0000256" key="2">
    <source>
        <dbReference type="ARBA" id="ARBA00022598"/>
    </source>
</evidence>
<dbReference type="GO" id="GO:0005524">
    <property type="term" value="F:ATP binding"/>
    <property type="evidence" value="ECO:0007669"/>
    <property type="project" value="UniProtKB-KW"/>
</dbReference>
<proteinExistence type="inferred from homology"/>
<evidence type="ECO:0000256" key="4">
    <source>
        <dbReference type="ARBA" id="ARBA00022832"/>
    </source>
</evidence>
<dbReference type="VEuPathDB" id="VectorBase:SSCA007762"/>
<evidence type="ECO:0000256" key="5">
    <source>
        <dbReference type="ARBA" id="ARBA00022840"/>
    </source>
</evidence>
<feature type="domain" description="AMP-dependent synthetase/ligase" evidence="8">
    <location>
        <begin position="116"/>
        <end position="552"/>
    </location>
</feature>
<gene>
    <name evidence="9" type="ORF">QR98_0024880</name>
</gene>
<dbReference type="PANTHER" id="PTHR43272">
    <property type="entry name" value="LONG-CHAIN-FATTY-ACID--COA LIGASE"/>
    <property type="match status" value="1"/>
</dbReference>
<dbReference type="PROSITE" id="PS00455">
    <property type="entry name" value="AMP_BINDING"/>
    <property type="match status" value="1"/>
</dbReference>
<evidence type="ECO:0000256" key="1">
    <source>
        <dbReference type="ARBA" id="ARBA00006432"/>
    </source>
</evidence>
<protein>
    <recommendedName>
        <fullName evidence="6">long-chain-fatty-acid--CoA ligase</fullName>
        <ecNumber evidence="6">6.2.1.3</ecNumber>
    </recommendedName>
</protein>
<dbReference type="GO" id="GO:0005886">
    <property type="term" value="C:plasma membrane"/>
    <property type="evidence" value="ECO:0007669"/>
    <property type="project" value="TreeGrafter"/>
</dbReference>
<comment type="catalytic activity">
    <reaction evidence="7">
        <text>a long-chain fatty acid + ATP + CoA = a long-chain fatty acyl-CoA + AMP + diphosphate</text>
        <dbReference type="Rhea" id="RHEA:15421"/>
        <dbReference type="ChEBI" id="CHEBI:30616"/>
        <dbReference type="ChEBI" id="CHEBI:33019"/>
        <dbReference type="ChEBI" id="CHEBI:57287"/>
        <dbReference type="ChEBI" id="CHEBI:57560"/>
        <dbReference type="ChEBI" id="CHEBI:83139"/>
        <dbReference type="ChEBI" id="CHEBI:456215"/>
        <dbReference type="EC" id="6.2.1.3"/>
    </reaction>
</comment>
<keyword evidence="3" id="KW-0547">Nucleotide-binding</keyword>
<dbReference type="Proteomes" id="UP000616769">
    <property type="component" value="Unassembled WGS sequence"/>
</dbReference>
<reference evidence="9 10" key="1">
    <citation type="journal article" date="2015" name="Parasit. Vectors">
        <title>Draft genome of the scabies mite.</title>
        <authorList>
            <person name="Rider S.D.Jr."/>
            <person name="Morgan M.S."/>
            <person name="Arlian L.G."/>
        </authorList>
    </citation>
    <scope>NUCLEOTIDE SEQUENCE [LARGE SCALE GENOMIC DNA]</scope>
    <source>
        <strain evidence="9">Arlian Lab</strain>
    </source>
</reference>
<dbReference type="EMBL" id="JXLN01007138">
    <property type="protein sequence ID" value="KPM04049.1"/>
    <property type="molecule type" value="Genomic_DNA"/>
</dbReference>
<keyword evidence="4" id="KW-0443">Lipid metabolism</keyword>
<dbReference type="AlphaFoldDB" id="A0A131ZZW0"/>
<dbReference type="GO" id="GO:0005811">
    <property type="term" value="C:lipid droplet"/>
    <property type="evidence" value="ECO:0007669"/>
    <property type="project" value="TreeGrafter"/>
</dbReference>
<organism evidence="9 10">
    <name type="scientific">Sarcoptes scabiei</name>
    <name type="common">Itch mite</name>
    <name type="synonym">Acarus scabiei</name>
    <dbReference type="NCBI Taxonomy" id="52283"/>
    <lineage>
        <taxon>Eukaryota</taxon>
        <taxon>Metazoa</taxon>
        <taxon>Ecdysozoa</taxon>
        <taxon>Arthropoda</taxon>
        <taxon>Chelicerata</taxon>
        <taxon>Arachnida</taxon>
        <taxon>Acari</taxon>
        <taxon>Acariformes</taxon>
        <taxon>Sarcoptiformes</taxon>
        <taxon>Astigmata</taxon>
        <taxon>Psoroptidia</taxon>
        <taxon>Sarcoptoidea</taxon>
        <taxon>Sarcoptidae</taxon>
        <taxon>Sarcoptinae</taxon>
        <taxon>Sarcoptes</taxon>
    </lineage>
</organism>
<sequence>MSKILMNITLFHTKLIVNTYTALSLPFYAIYQKPWRKIKLSNIKRTESFKQIDRVVWLRKGPPGHSPTLKCRTYLEALSMLDPSKQSIGIRDVLDEKIEYDEDGMPMVIDGRILKRIVLADHYRWETVGEVIEKIDSIAKGLYDIGVRKGDKVIIYAETSPDWFFTCLAISRLGAAVVTLFSNLGSSGIIYGINQTQAQYIITSEDLKDKMLNYLDKIPHIKHIVYFPSPAQNVSKSEIVTDVDLTSLKTLIEKSKNLPPINYELPSPDDLALIMYTSGTTSLPKAVMIDHKTLMSNINSMTISAEDNKFVNEDMILGSFLPLSHIFGFVFNIYMFINGAKIAFATPFTLLDSSPAHVPGQTGDLKLINPNLFVVVPLVLERFQKEIYAKLNQKGFLAAPLFTYFMDYKTRWVSRGFQTPIINRLICSKIRKEFGSNLQFIGVGGAALHRSIQSFIRSALDVKLINGEILDCNLEKTCLIFFFSIAYGCTETCGGVYMCNVNDLGFGICGTPMAGVHSQLIDWPDGGYTTSDKPNQRGELVIGGDMVASGYYAMPEETSEAFYTDEKGIKWFYTGDIGEIDPEKGQLRIIDRKKDLAKLSNGEYVSLGKIETSLRSSRYVENICICTDLFSNDLVALISPNRKVLKELAKTINKEHLSHHERCTDFELLTIVHASIKETGKRANLKAKEIPARIALTPEQWLPDNNLLTAAFKLKRKNVYRFYEKEIKEMFDSILTKS</sequence>
<comment type="caution">
    <text evidence="9">The sequence shown here is derived from an EMBL/GenBank/DDBJ whole genome shotgun (WGS) entry which is preliminary data.</text>
</comment>